<gene>
    <name evidence="3" type="ORF">PCOR1329_LOCUS23857</name>
</gene>
<feature type="region of interest" description="Disordered" evidence="1">
    <location>
        <begin position="37"/>
        <end position="98"/>
    </location>
</feature>
<evidence type="ECO:0000256" key="1">
    <source>
        <dbReference type="SAM" id="MobiDB-lite"/>
    </source>
</evidence>
<evidence type="ECO:0000313" key="4">
    <source>
        <dbReference type="Proteomes" id="UP001189429"/>
    </source>
</evidence>
<protein>
    <submittedName>
        <fullName evidence="3">Uncharacterized protein</fullName>
    </submittedName>
</protein>
<dbReference type="EMBL" id="CAUYUJ010008134">
    <property type="protein sequence ID" value="CAK0822980.1"/>
    <property type="molecule type" value="Genomic_DNA"/>
</dbReference>
<comment type="caution">
    <text evidence="3">The sequence shown here is derived from an EMBL/GenBank/DDBJ whole genome shotgun (WGS) entry which is preliminary data.</text>
</comment>
<organism evidence="3 4">
    <name type="scientific">Prorocentrum cordatum</name>
    <dbReference type="NCBI Taxonomy" id="2364126"/>
    <lineage>
        <taxon>Eukaryota</taxon>
        <taxon>Sar</taxon>
        <taxon>Alveolata</taxon>
        <taxon>Dinophyceae</taxon>
        <taxon>Prorocentrales</taxon>
        <taxon>Prorocentraceae</taxon>
        <taxon>Prorocentrum</taxon>
    </lineage>
</organism>
<keyword evidence="4" id="KW-1185">Reference proteome</keyword>
<evidence type="ECO:0000313" key="3">
    <source>
        <dbReference type="EMBL" id="CAK0822980.1"/>
    </source>
</evidence>
<dbReference type="Proteomes" id="UP001189429">
    <property type="component" value="Unassembled WGS sequence"/>
</dbReference>
<name>A0ABN9RUH0_9DINO</name>
<proteinExistence type="predicted"/>
<feature type="chain" id="PRO_5046652940" evidence="2">
    <location>
        <begin position="23"/>
        <end position="166"/>
    </location>
</feature>
<feature type="signal peptide" evidence="2">
    <location>
        <begin position="1"/>
        <end position="22"/>
    </location>
</feature>
<accession>A0ABN9RUH0</accession>
<sequence>MQSSPRAACLLLLCCAAQPVASLSAAEAWPWSRRAPKAPPVAAEAPANATEGAPEEAEAGAAAPAANASEGAAEAAPAEAGAAEAAARAAGVQAAGRSPTRPGLFVSLYMRMPSGCPKLAMDTQKWRHDTWAEQKDLDEAACQGRAKLWNGYCASEDAMMAFVPKQ</sequence>
<evidence type="ECO:0000256" key="2">
    <source>
        <dbReference type="SAM" id="SignalP"/>
    </source>
</evidence>
<feature type="compositionally biased region" description="Low complexity" evidence="1">
    <location>
        <begin position="59"/>
        <end position="96"/>
    </location>
</feature>
<keyword evidence="2" id="KW-0732">Signal</keyword>
<feature type="compositionally biased region" description="Low complexity" evidence="1">
    <location>
        <begin position="40"/>
        <end position="52"/>
    </location>
</feature>
<reference evidence="3" key="1">
    <citation type="submission" date="2023-10" db="EMBL/GenBank/DDBJ databases">
        <authorList>
            <person name="Chen Y."/>
            <person name="Shah S."/>
            <person name="Dougan E. K."/>
            <person name="Thang M."/>
            <person name="Chan C."/>
        </authorList>
    </citation>
    <scope>NUCLEOTIDE SEQUENCE [LARGE SCALE GENOMIC DNA]</scope>
</reference>